<dbReference type="Proteomes" id="UP000464954">
    <property type="component" value="Chromosome"/>
</dbReference>
<protein>
    <submittedName>
        <fullName evidence="1">GxxExxY protein</fullName>
    </submittedName>
</protein>
<dbReference type="Pfam" id="PF13366">
    <property type="entry name" value="PDDEXK_3"/>
    <property type="match status" value="1"/>
</dbReference>
<dbReference type="KEGG" id="taer:GT409_06970"/>
<evidence type="ECO:0000313" key="2">
    <source>
        <dbReference type="Proteomes" id="UP000464954"/>
    </source>
</evidence>
<organism evidence="1 2">
    <name type="scientific">Tichowtungia aerotolerans</name>
    <dbReference type="NCBI Taxonomy" id="2697043"/>
    <lineage>
        <taxon>Bacteria</taxon>
        <taxon>Pseudomonadati</taxon>
        <taxon>Kiritimatiellota</taxon>
        <taxon>Tichowtungiia</taxon>
        <taxon>Tichowtungiales</taxon>
        <taxon>Tichowtungiaceae</taxon>
        <taxon>Tichowtungia</taxon>
    </lineage>
</organism>
<dbReference type="RefSeq" id="WP_160628272.1">
    <property type="nucleotide sequence ID" value="NZ_CP047593.1"/>
</dbReference>
<dbReference type="EMBL" id="CP047593">
    <property type="protein sequence ID" value="QHI69202.1"/>
    <property type="molecule type" value="Genomic_DNA"/>
</dbReference>
<dbReference type="NCBIfam" id="TIGR04256">
    <property type="entry name" value="GxxExxY"/>
    <property type="match status" value="1"/>
</dbReference>
<dbReference type="InterPro" id="IPR026350">
    <property type="entry name" value="GxxExxY"/>
</dbReference>
<sequence>MSTNKDILYKEESFAIIGACFNVYNDKGCGFLEPVYQECMEIELKFQNIPSEPQRKLDLFYRDQKLEHFYQPDFVCFEKIILELKAVDKIMDAHRAQVLNYLHATGFKLGIIVNFGHYPDLEYERVIL</sequence>
<gene>
    <name evidence="1" type="ORF">GT409_06970</name>
</gene>
<name>A0A6P1M574_9BACT</name>
<proteinExistence type="predicted"/>
<reference evidence="1 2" key="1">
    <citation type="submission" date="2020-01" db="EMBL/GenBank/DDBJ databases">
        <title>Ponticoccus aerotolerans gen. nov., sp. nov., an anaerobic bacterium and proposal of Ponticoccusceae fam. nov., Ponticoccusles ord. nov. and Ponticoccuse classis nov. in the phylum Kiritimatiellaeota.</title>
        <authorList>
            <person name="Zhou L.Y."/>
            <person name="Du Z.J."/>
        </authorList>
    </citation>
    <scope>NUCLEOTIDE SEQUENCE [LARGE SCALE GENOMIC DNA]</scope>
    <source>
        <strain evidence="1 2">S-5007</strain>
    </source>
</reference>
<dbReference type="AlphaFoldDB" id="A0A6P1M574"/>
<accession>A0A6P1M574</accession>
<keyword evidence="2" id="KW-1185">Reference proteome</keyword>
<evidence type="ECO:0000313" key="1">
    <source>
        <dbReference type="EMBL" id="QHI69202.1"/>
    </source>
</evidence>